<name>A0AA86RBD0_9EUKA</name>
<dbReference type="InterPro" id="IPR047746">
    <property type="entry name" value="Dae2/Tae2-like"/>
</dbReference>
<gene>
    <name evidence="2" type="ORF">HINF_LOCUS38035</name>
    <name evidence="1" type="ORF">HINF_LOCUS62526</name>
</gene>
<dbReference type="NCBIfam" id="NF033857">
    <property type="entry name" value="BPSL0067_fam"/>
    <property type="match status" value="1"/>
</dbReference>
<dbReference type="EMBL" id="CAXDID020000143">
    <property type="protein sequence ID" value="CAL6039809.1"/>
    <property type="molecule type" value="Genomic_DNA"/>
</dbReference>
<dbReference type="AlphaFoldDB" id="A0AA86RBD0"/>
<proteinExistence type="predicted"/>
<comment type="caution">
    <text evidence="1">The sequence shown here is derived from an EMBL/GenBank/DDBJ whole genome shotgun (WGS) entry which is preliminary data.</text>
</comment>
<dbReference type="EMBL" id="CATOUU010001155">
    <property type="protein sequence ID" value="CAI9974881.1"/>
    <property type="molecule type" value="Genomic_DNA"/>
</dbReference>
<accession>A0AA86RBD0</accession>
<reference evidence="1" key="1">
    <citation type="submission" date="2023-06" db="EMBL/GenBank/DDBJ databases">
        <authorList>
            <person name="Kurt Z."/>
        </authorList>
    </citation>
    <scope>NUCLEOTIDE SEQUENCE</scope>
</reference>
<dbReference type="Proteomes" id="UP001642409">
    <property type="component" value="Unassembled WGS sequence"/>
</dbReference>
<evidence type="ECO:0000313" key="3">
    <source>
        <dbReference type="Proteomes" id="UP001642409"/>
    </source>
</evidence>
<protein>
    <submittedName>
        <fullName evidence="1">BPSL0067 family protein</fullName>
    </submittedName>
    <submittedName>
        <fullName evidence="2">BPSL0067_family protein</fullName>
    </submittedName>
</protein>
<evidence type="ECO:0000313" key="1">
    <source>
        <dbReference type="EMBL" id="CAI9974881.1"/>
    </source>
</evidence>
<reference evidence="2 3" key="2">
    <citation type="submission" date="2024-07" db="EMBL/GenBank/DDBJ databases">
        <authorList>
            <person name="Akdeniz Z."/>
        </authorList>
    </citation>
    <scope>NUCLEOTIDE SEQUENCE [LARGE SCALE GENOMIC DNA]</scope>
</reference>
<sequence>MLQSETLDFIKYYQLQGNRIQSGTCIASFQYSASKGYFYDGSIGGHAAVFVSQDSTGITVYDQWKTQPCHKRFIRFKGDGSKQNDGNEFYVIN</sequence>
<organism evidence="1">
    <name type="scientific">Hexamita inflata</name>
    <dbReference type="NCBI Taxonomy" id="28002"/>
    <lineage>
        <taxon>Eukaryota</taxon>
        <taxon>Metamonada</taxon>
        <taxon>Diplomonadida</taxon>
        <taxon>Hexamitidae</taxon>
        <taxon>Hexamitinae</taxon>
        <taxon>Hexamita</taxon>
    </lineage>
</organism>
<keyword evidence="3" id="KW-1185">Reference proteome</keyword>
<evidence type="ECO:0000313" key="2">
    <source>
        <dbReference type="EMBL" id="CAL6039809.1"/>
    </source>
</evidence>